<proteinExistence type="predicted"/>
<organism evidence="1 2">
    <name type="scientific">Duncaniella dubosii</name>
    <dbReference type="NCBI Taxonomy" id="2518971"/>
    <lineage>
        <taxon>Bacteria</taxon>
        <taxon>Pseudomonadati</taxon>
        <taxon>Bacteroidota</taxon>
        <taxon>Bacteroidia</taxon>
        <taxon>Bacteroidales</taxon>
        <taxon>Muribaculaceae</taxon>
        <taxon>Duncaniella</taxon>
    </lineage>
</organism>
<dbReference type="EMBL" id="CP039396">
    <property type="protein sequence ID" value="QCD41843.1"/>
    <property type="molecule type" value="Genomic_DNA"/>
</dbReference>
<sequence>MTTEKNTLLDIMRQAQEAAGMNWAYIVKDSEKLYCEGISYTLEYDEDCEEEEYAMTVCCFGPTTIKMPCMPEDFDANDERQVAACMWANHEILCNEFRYGSGTLEDKCGIINAIAMQLYHLRAFSPKFYKDNPGFSESFKSLRNYNYAKRRAKEIHAKLQEEGRMY</sequence>
<evidence type="ECO:0000313" key="1">
    <source>
        <dbReference type="EMBL" id="QCD41843.1"/>
    </source>
</evidence>
<dbReference type="KEGG" id="ddb:E7747_05815"/>
<reference evidence="2" key="1">
    <citation type="submission" date="2019-02" db="EMBL/GenBank/DDBJ databases">
        <title>Isolation and identification of novel species under the genus Muribaculum.</title>
        <authorList>
            <person name="Miyake S."/>
            <person name="Ding Y."/>
            <person name="Low A."/>
            <person name="Soh M."/>
            <person name="Seedorf H."/>
        </authorList>
    </citation>
    <scope>NUCLEOTIDE SEQUENCE [LARGE SCALE GENOMIC DNA]</scope>
    <source>
        <strain evidence="2">H5</strain>
    </source>
</reference>
<keyword evidence="2" id="KW-1185">Reference proteome</keyword>
<evidence type="ECO:0000313" key="2">
    <source>
        <dbReference type="Proteomes" id="UP000297149"/>
    </source>
</evidence>
<accession>A0A4P7W1S0</accession>
<gene>
    <name evidence="1" type="ORF">E7747_05815</name>
</gene>
<dbReference type="AlphaFoldDB" id="A0A4P7W1S0"/>
<protein>
    <submittedName>
        <fullName evidence="1">Uncharacterized protein</fullName>
    </submittedName>
</protein>
<name>A0A4P7W1S0_9BACT</name>
<dbReference type="RefSeq" id="WP_136414704.1">
    <property type="nucleotide sequence ID" value="NZ_CP039396.1"/>
</dbReference>
<dbReference type="Proteomes" id="UP000297149">
    <property type="component" value="Chromosome"/>
</dbReference>